<proteinExistence type="predicted"/>
<dbReference type="AlphaFoldDB" id="A0A7W6GBW1"/>
<dbReference type="EMBL" id="JACIDW010000010">
    <property type="protein sequence ID" value="MBB3965487.1"/>
    <property type="molecule type" value="Genomic_DNA"/>
</dbReference>
<keyword evidence="1" id="KW-1277">Toxin-antitoxin system</keyword>
<dbReference type="Pfam" id="PF05016">
    <property type="entry name" value="ParE_toxin"/>
    <property type="match status" value="1"/>
</dbReference>
<name>A0A7W6GBW1_9HYPH</name>
<keyword evidence="3" id="KW-1185">Reference proteome</keyword>
<protein>
    <submittedName>
        <fullName evidence="2">Plasmid stabilization system protein ParE</fullName>
    </submittedName>
</protein>
<dbReference type="InterPro" id="IPR007712">
    <property type="entry name" value="RelE/ParE_toxin"/>
</dbReference>
<dbReference type="Gene3D" id="3.30.2310.20">
    <property type="entry name" value="RelE-like"/>
    <property type="match status" value="1"/>
</dbReference>
<evidence type="ECO:0000313" key="3">
    <source>
        <dbReference type="Proteomes" id="UP000582090"/>
    </source>
</evidence>
<sequence length="99" mass="11498">MSFELRYSPAARLDIRRLYRFLLDRDPVVAEKAINVIEKAIGNLADFPFSSRKTRGNLPRIRELVIPFSNSGYVALYEIEDSTTVTILAVRHQREDDYH</sequence>
<evidence type="ECO:0000313" key="2">
    <source>
        <dbReference type="EMBL" id="MBB3965487.1"/>
    </source>
</evidence>
<dbReference type="RefSeq" id="WP_183901046.1">
    <property type="nucleotide sequence ID" value="NZ_JACIDW010000010.1"/>
</dbReference>
<evidence type="ECO:0000256" key="1">
    <source>
        <dbReference type="ARBA" id="ARBA00022649"/>
    </source>
</evidence>
<gene>
    <name evidence="2" type="ORF">GGQ67_003160</name>
</gene>
<dbReference type="InterPro" id="IPR035093">
    <property type="entry name" value="RelE/ParE_toxin_dom_sf"/>
</dbReference>
<accession>A0A7W6GBW1</accession>
<reference evidence="2 3" key="1">
    <citation type="submission" date="2020-08" db="EMBL/GenBank/DDBJ databases">
        <title>Genomic Encyclopedia of Type Strains, Phase IV (KMG-IV): sequencing the most valuable type-strain genomes for metagenomic binning, comparative biology and taxonomic classification.</title>
        <authorList>
            <person name="Goeker M."/>
        </authorList>
    </citation>
    <scope>NUCLEOTIDE SEQUENCE [LARGE SCALE GENOMIC DNA]</scope>
    <source>
        <strain evidence="2 3">DSM 26575</strain>
    </source>
</reference>
<comment type="caution">
    <text evidence="2">The sequence shown here is derived from an EMBL/GenBank/DDBJ whole genome shotgun (WGS) entry which is preliminary data.</text>
</comment>
<dbReference type="Proteomes" id="UP000582090">
    <property type="component" value="Unassembled WGS sequence"/>
</dbReference>
<organism evidence="2 3">
    <name type="scientific">Rhizobium metallidurans</name>
    <dbReference type="NCBI Taxonomy" id="1265931"/>
    <lineage>
        <taxon>Bacteria</taxon>
        <taxon>Pseudomonadati</taxon>
        <taxon>Pseudomonadota</taxon>
        <taxon>Alphaproteobacteria</taxon>
        <taxon>Hyphomicrobiales</taxon>
        <taxon>Rhizobiaceae</taxon>
        <taxon>Rhizobium/Agrobacterium group</taxon>
        <taxon>Rhizobium</taxon>
    </lineage>
</organism>